<feature type="region of interest" description="Disordered" evidence="1">
    <location>
        <begin position="1"/>
        <end position="50"/>
    </location>
</feature>
<evidence type="ECO:0000313" key="2">
    <source>
        <dbReference type="EMBL" id="SKA84123.1"/>
    </source>
</evidence>
<dbReference type="AlphaFoldDB" id="A0A1T4X3A0"/>
<dbReference type="OrthoDB" id="9804604at2"/>
<protein>
    <submittedName>
        <fullName evidence="2">Chlam_Verruc_Plancto small basic protein</fullName>
    </submittedName>
</protein>
<accession>A0A1T4X3A0</accession>
<dbReference type="Proteomes" id="UP000190774">
    <property type="component" value="Unassembled WGS sequence"/>
</dbReference>
<keyword evidence="3" id="KW-1185">Reference proteome</keyword>
<organism evidence="2 3">
    <name type="scientific">Prosthecobacter debontii</name>
    <dbReference type="NCBI Taxonomy" id="48467"/>
    <lineage>
        <taxon>Bacteria</taxon>
        <taxon>Pseudomonadati</taxon>
        <taxon>Verrucomicrobiota</taxon>
        <taxon>Verrucomicrobiia</taxon>
        <taxon>Verrucomicrobiales</taxon>
        <taxon>Verrucomicrobiaceae</taxon>
        <taxon>Prosthecobacter</taxon>
    </lineage>
</organism>
<dbReference type="NCBIfam" id="TIGR04137">
    <property type="entry name" value="Chlam_Ver_rRNA"/>
    <property type="match status" value="1"/>
</dbReference>
<proteinExistence type="predicted"/>
<dbReference type="RefSeq" id="WP_078812202.1">
    <property type="nucleotide sequence ID" value="NZ_FUYE01000003.1"/>
</dbReference>
<reference evidence="3" key="1">
    <citation type="submission" date="2017-02" db="EMBL/GenBank/DDBJ databases">
        <authorList>
            <person name="Varghese N."/>
            <person name="Submissions S."/>
        </authorList>
    </citation>
    <scope>NUCLEOTIDE SEQUENCE [LARGE SCALE GENOMIC DNA]</scope>
    <source>
        <strain evidence="3">ATCC 700200</strain>
    </source>
</reference>
<sequence length="50" mass="5592">MSQHRSLKTAGSVGTKRSVLKRGERIKLMKARGQWKEGRLPTGLPKTKSD</sequence>
<evidence type="ECO:0000313" key="3">
    <source>
        <dbReference type="Proteomes" id="UP000190774"/>
    </source>
</evidence>
<gene>
    <name evidence="2" type="ORF">SAMN02745166_00985</name>
</gene>
<dbReference type="EMBL" id="FUYE01000003">
    <property type="protein sequence ID" value="SKA84123.1"/>
    <property type="molecule type" value="Genomic_DNA"/>
</dbReference>
<name>A0A1T4X3A0_9BACT</name>
<evidence type="ECO:0000256" key="1">
    <source>
        <dbReference type="SAM" id="MobiDB-lite"/>
    </source>
</evidence>
<dbReference type="InterPro" id="IPR026405">
    <property type="entry name" value="Chlam/Ver/Plancto_rRNA"/>
</dbReference>